<keyword evidence="5" id="KW-1185">Reference proteome</keyword>
<reference evidence="4 5" key="1">
    <citation type="submission" date="2016-10" db="EMBL/GenBank/DDBJ databases">
        <authorList>
            <person name="de Groot N.N."/>
        </authorList>
    </citation>
    <scope>NUCLEOTIDE SEQUENCE [LARGE SCALE GENOMIC DNA]</scope>
    <source>
        <strain evidence="4 5">DSM 16619</strain>
    </source>
</reference>
<organism evidence="4 5">
    <name type="scientific">Paracidovorax valerianellae</name>
    <dbReference type="NCBI Taxonomy" id="187868"/>
    <lineage>
        <taxon>Bacteria</taxon>
        <taxon>Pseudomonadati</taxon>
        <taxon>Pseudomonadota</taxon>
        <taxon>Betaproteobacteria</taxon>
        <taxon>Burkholderiales</taxon>
        <taxon>Comamonadaceae</taxon>
        <taxon>Paracidovorax</taxon>
    </lineage>
</organism>
<evidence type="ECO:0000256" key="2">
    <source>
        <dbReference type="SAM" id="MobiDB-lite"/>
    </source>
</evidence>
<dbReference type="InterPro" id="IPR029058">
    <property type="entry name" value="AB_hydrolase_fold"/>
</dbReference>
<dbReference type="STRING" id="187868.SAMN05192589_102186"/>
<accession>A0A1G6LJ36</accession>
<dbReference type="GO" id="GO:0016787">
    <property type="term" value="F:hydrolase activity"/>
    <property type="evidence" value="ECO:0007669"/>
    <property type="project" value="UniProtKB-KW"/>
</dbReference>
<dbReference type="PANTHER" id="PTHR48081">
    <property type="entry name" value="AB HYDROLASE SUPERFAMILY PROTEIN C4A8.06C"/>
    <property type="match status" value="1"/>
</dbReference>
<dbReference type="PANTHER" id="PTHR48081:SF8">
    <property type="entry name" value="ALPHA_BETA HYDROLASE FOLD-3 DOMAIN-CONTAINING PROTEIN-RELATED"/>
    <property type="match status" value="1"/>
</dbReference>
<feature type="domain" description="Alpha/beta hydrolase fold-3" evidence="3">
    <location>
        <begin position="80"/>
        <end position="288"/>
    </location>
</feature>
<dbReference type="InterPro" id="IPR050300">
    <property type="entry name" value="GDXG_lipolytic_enzyme"/>
</dbReference>
<dbReference type="Gene3D" id="3.40.50.1820">
    <property type="entry name" value="alpha/beta hydrolase"/>
    <property type="match status" value="1"/>
</dbReference>
<dbReference type="Proteomes" id="UP000198781">
    <property type="component" value="Unassembled WGS sequence"/>
</dbReference>
<evidence type="ECO:0000259" key="3">
    <source>
        <dbReference type="Pfam" id="PF07859"/>
    </source>
</evidence>
<protein>
    <submittedName>
        <fullName evidence="4">Acetyl esterase/lipase</fullName>
    </submittedName>
</protein>
<dbReference type="AlphaFoldDB" id="A0A1G6LJ36"/>
<feature type="region of interest" description="Disordered" evidence="2">
    <location>
        <begin position="36"/>
        <end position="56"/>
    </location>
</feature>
<keyword evidence="1" id="KW-0378">Hydrolase</keyword>
<evidence type="ECO:0000256" key="1">
    <source>
        <dbReference type="ARBA" id="ARBA00022801"/>
    </source>
</evidence>
<dbReference type="InterPro" id="IPR013094">
    <property type="entry name" value="AB_hydrolase_3"/>
</dbReference>
<dbReference type="Pfam" id="PF07859">
    <property type="entry name" value="Abhydrolase_3"/>
    <property type="match status" value="1"/>
</dbReference>
<sequence length="316" mass="33563">MSYVDPELRAAATAVMPLTDTLGKMSSSTLRQIRRSLDQQNPAPDPSVTVTKRKVTGSRNQPDVVVYVINAKPGTRRPAIVHMHGGGYVFGTVAQDLPRLQATAASLDCVIVSVEYRLAPEVTYSGSVEDNYAALRWVLKNADMLGIDTGKVAVMGESAGGGHAALLAIKARDRGEFPIALQLLVYPMLDDRTGSVVQAPSHIGRIIWTQAANRFGWGAFLGLPPGTAAVPAAGVPARTRDLAGLPPAYICVGSIDLFVDEDIKYANRLIDAGVATELVVVPGGFHGFDQTSPDAQIVKTFNSDKLAALRRAFAAT</sequence>
<dbReference type="EMBL" id="FMZC01000002">
    <property type="protein sequence ID" value="SDC43402.1"/>
    <property type="molecule type" value="Genomic_DNA"/>
</dbReference>
<proteinExistence type="predicted"/>
<evidence type="ECO:0000313" key="5">
    <source>
        <dbReference type="Proteomes" id="UP000198781"/>
    </source>
</evidence>
<dbReference type="SUPFAM" id="SSF53474">
    <property type="entry name" value="alpha/beta-Hydrolases"/>
    <property type="match status" value="1"/>
</dbReference>
<evidence type="ECO:0000313" key="4">
    <source>
        <dbReference type="EMBL" id="SDC43402.1"/>
    </source>
</evidence>
<name>A0A1G6LJ36_9BURK</name>
<gene>
    <name evidence="4" type="ORF">SAMN05192589_102186</name>
</gene>